<accession>A0ABV0BM12</accession>
<dbReference type="InterPro" id="IPR005546">
    <property type="entry name" value="Autotransporte_beta"/>
</dbReference>
<organism evidence="4 5">
    <name type="scientific">Hohaiivirga grylli</name>
    <dbReference type="NCBI Taxonomy" id="3133970"/>
    <lineage>
        <taxon>Bacteria</taxon>
        <taxon>Pseudomonadati</taxon>
        <taxon>Pseudomonadota</taxon>
        <taxon>Alphaproteobacteria</taxon>
        <taxon>Hyphomicrobiales</taxon>
        <taxon>Methylobacteriaceae</taxon>
        <taxon>Hohaiivirga</taxon>
    </lineage>
</organism>
<dbReference type="InterPro" id="IPR012332">
    <property type="entry name" value="Autotransporter_pectin_lyase_C"/>
</dbReference>
<evidence type="ECO:0000259" key="3">
    <source>
        <dbReference type="PROSITE" id="PS51208"/>
    </source>
</evidence>
<dbReference type="InterPro" id="IPR006315">
    <property type="entry name" value="OM_autotransptr_brl_dom"/>
</dbReference>
<dbReference type="PANTHER" id="PTHR35037:SF3">
    <property type="entry name" value="C-TERMINAL REGION OF AIDA-LIKE PROTEIN"/>
    <property type="match status" value="1"/>
</dbReference>
<dbReference type="InterPro" id="IPR011050">
    <property type="entry name" value="Pectin_lyase_fold/virulence"/>
</dbReference>
<dbReference type="Gene3D" id="2.160.20.20">
    <property type="match status" value="1"/>
</dbReference>
<evidence type="ECO:0000313" key="5">
    <source>
        <dbReference type="Proteomes" id="UP001418637"/>
    </source>
</evidence>
<protein>
    <submittedName>
        <fullName evidence="4">Autotransporter outer membrane beta-barrel domain-containing protein</fullName>
    </submittedName>
</protein>
<keyword evidence="2" id="KW-0732">Signal</keyword>
<evidence type="ECO:0000256" key="2">
    <source>
        <dbReference type="SAM" id="SignalP"/>
    </source>
</evidence>
<keyword evidence="5" id="KW-1185">Reference proteome</keyword>
<dbReference type="Pfam" id="PF03797">
    <property type="entry name" value="Autotransporter"/>
    <property type="match status" value="1"/>
</dbReference>
<gene>
    <name evidence="4" type="ORF">WJT86_11705</name>
</gene>
<feature type="chain" id="PRO_5046710169" evidence="2">
    <location>
        <begin position="41"/>
        <end position="1028"/>
    </location>
</feature>
<dbReference type="EMBL" id="JBBYXI010000005">
    <property type="protein sequence ID" value="MEN3931720.1"/>
    <property type="molecule type" value="Genomic_DNA"/>
</dbReference>
<dbReference type="SUPFAM" id="SSF51126">
    <property type="entry name" value="Pectin lyase-like"/>
    <property type="match status" value="1"/>
</dbReference>
<dbReference type="Gene3D" id="2.40.128.130">
    <property type="entry name" value="Autotransporter beta-domain"/>
    <property type="match status" value="1"/>
</dbReference>
<dbReference type="InterPro" id="IPR051551">
    <property type="entry name" value="Autotransporter_adhesion"/>
</dbReference>
<dbReference type="Pfam" id="PF18883">
    <property type="entry name" value="AC_1"/>
    <property type="match status" value="1"/>
</dbReference>
<dbReference type="PANTHER" id="PTHR35037">
    <property type="entry name" value="C-TERMINAL REGION OF AIDA-LIKE PROTEIN"/>
    <property type="match status" value="1"/>
</dbReference>
<name>A0ABV0BM12_9HYPH</name>
<feature type="compositionally biased region" description="Low complexity" evidence="1">
    <location>
        <begin position="654"/>
        <end position="671"/>
    </location>
</feature>
<dbReference type="Proteomes" id="UP001418637">
    <property type="component" value="Unassembled WGS sequence"/>
</dbReference>
<reference evidence="4 5" key="1">
    <citation type="submission" date="2024-04" db="EMBL/GenBank/DDBJ databases">
        <title>A novel species isolated from cricket.</title>
        <authorList>
            <person name="Wang H.-C."/>
        </authorList>
    </citation>
    <scope>NUCLEOTIDE SEQUENCE [LARGE SCALE GENOMIC DNA]</scope>
    <source>
        <strain evidence="4 5">WL0021</strain>
    </source>
</reference>
<feature type="region of interest" description="Disordered" evidence="1">
    <location>
        <begin position="651"/>
        <end position="673"/>
    </location>
</feature>
<feature type="domain" description="Autotransporter" evidence="3">
    <location>
        <begin position="743"/>
        <end position="1028"/>
    </location>
</feature>
<proteinExistence type="predicted"/>
<dbReference type="SMART" id="SM00869">
    <property type="entry name" value="Autotransporter"/>
    <property type="match status" value="1"/>
</dbReference>
<dbReference type="SUPFAM" id="SSF103515">
    <property type="entry name" value="Autotransporter"/>
    <property type="match status" value="1"/>
</dbReference>
<dbReference type="RefSeq" id="WP_346337768.1">
    <property type="nucleotide sequence ID" value="NZ_JBBYXI010000005.1"/>
</dbReference>
<dbReference type="InterPro" id="IPR043990">
    <property type="entry name" value="AC_1"/>
</dbReference>
<dbReference type="CDD" id="cd01344">
    <property type="entry name" value="PL2_Passenger_AT"/>
    <property type="match status" value="1"/>
</dbReference>
<dbReference type="NCBIfam" id="TIGR01414">
    <property type="entry name" value="autotrans_barl"/>
    <property type="match status" value="1"/>
</dbReference>
<sequence length="1028" mass="107400">MIKVYRGQRTRSGVMTAKKSSLLIATSAFISLFPVHSVWAACQSTSGYYHTGAGSNCTFDSSSPYVSSVTQDGVEYLYFGSNSAPSAVISVSGGSSLHILQNAYINQLGGAARHGISVSNGTMTVDGNLIAQSWNSTSSRAMYIGTGGVVTVNGDLYTYRNGSGGATSLQVTDGGILNVAGSGYIYSDAPGTQAFRSYSESHFGGDLTITLLASTPGGLVNLNALAHEGTLEIGGTLNVHVVDGVAVNHNTANDNSITASGLNILTTPNNNGQLSSSISADGYRIIGGSGTYTGTSVIDAQGRGIVFTGATGQLNLAMGGAPLVAESGVATLGLGSAATVTSAQTAIVFGDAVLNSYTLIKSGATVSGDVGLYEDGIGNATLEIEGGTILSGSISMGAGTDKLIIRGAVDFQNIPSIDGGVFNVSTPEYDVLEFTDAQVDIDGSKFTNWEDIKINGGQVNLLAVNANTLTASTETGHGIHVASGQLNVESDYTLMGNVTLDSAGMLAVGGTNVSHGSVQGFVSNAGSINLSNQRVGDTLTISGDYVSANGSVHLDSYLGNDTSATDRLIINGTATGRTLVRITNVGGSGDMTTGDGIMVIQTTSSDQSAFTLSGRVAAGAYEYNLYQGGNTATGGNPTDQNWYLRSTLQIGSPDTGTDGNNNSSNNINTGSRIQVPNYRPEVPLLASVMPIASEYGYAMLGSLHERTGGTQQVSLPAIYEDVVVSGKGKKTHIARTLVKEADQKQWAAAGWARVIGDRGFRERNNFEQHGPDYNYTFAGIQAGLDVFTREDAEGTLDRAGFYVGYGNVQADVKGAWYGKAGTIDMDAYTLGAYWTHVSHQGWYTDAVVQGTWYQASTSSIGGQRSKPDGSGIIASLEGGYSFDLGNGLTLEPQVQLAYQNLSFDNVRDAYGSFRFSDEESLRGRIGLRLAKTWNASADKTPRLITTWVRANVWHEFMGDSTTAVFRRDGVYSTSVTSSLSGTWAEIGAGVSGQVSDNVSLFATGAYNRSLDNKGREAWNGRLGLTVKW</sequence>
<evidence type="ECO:0000256" key="1">
    <source>
        <dbReference type="SAM" id="MobiDB-lite"/>
    </source>
</evidence>
<dbReference type="PROSITE" id="PS51208">
    <property type="entry name" value="AUTOTRANSPORTER"/>
    <property type="match status" value="1"/>
</dbReference>
<evidence type="ECO:0000313" key="4">
    <source>
        <dbReference type="EMBL" id="MEN3931720.1"/>
    </source>
</evidence>
<comment type="caution">
    <text evidence="4">The sequence shown here is derived from an EMBL/GenBank/DDBJ whole genome shotgun (WGS) entry which is preliminary data.</text>
</comment>
<dbReference type="InterPro" id="IPR036709">
    <property type="entry name" value="Autotransporte_beta_dom_sf"/>
</dbReference>
<feature type="signal peptide" evidence="2">
    <location>
        <begin position="1"/>
        <end position="40"/>
    </location>
</feature>